<feature type="region of interest" description="Disordered" evidence="6">
    <location>
        <begin position="424"/>
        <end position="459"/>
    </location>
</feature>
<feature type="compositionally biased region" description="Acidic residues" evidence="6">
    <location>
        <begin position="219"/>
        <end position="235"/>
    </location>
</feature>
<evidence type="ECO:0000259" key="7">
    <source>
        <dbReference type="PROSITE" id="PS51999"/>
    </source>
</evidence>
<evidence type="ECO:0000256" key="4">
    <source>
        <dbReference type="PROSITE-ProRule" id="PRU01343"/>
    </source>
</evidence>
<organism evidence="8 9">
    <name type="scientific">Zalerion maritima</name>
    <dbReference type="NCBI Taxonomy" id="339359"/>
    <lineage>
        <taxon>Eukaryota</taxon>
        <taxon>Fungi</taxon>
        <taxon>Dikarya</taxon>
        <taxon>Ascomycota</taxon>
        <taxon>Pezizomycotina</taxon>
        <taxon>Sordariomycetes</taxon>
        <taxon>Lulworthiomycetidae</taxon>
        <taxon>Lulworthiales</taxon>
        <taxon>Lulworthiaceae</taxon>
        <taxon>Zalerion</taxon>
    </lineage>
</organism>
<dbReference type="PROSITE" id="PS51999">
    <property type="entry name" value="ZF_GRF"/>
    <property type="match status" value="1"/>
</dbReference>
<keyword evidence="1" id="KW-0479">Metal-binding</keyword>
<accession>A0AAD5RN05</accession>
<reference evidence="8" key="1">
    <citation type="submission" date="2022-07" db="EMBL/GenBank/DDBJ databases">
        <title>Draft genome sequence of Zalerion maritima ATCC 34329, a (micro)plastics degrading marine fungus.</title>
        <authorList>
            <person name="Paco A."/>
            <person name="Goncalves M.F.M."/>
            <person name="Rocha-Santos T.A.P."/>
            <person name="Alves A."/>
        </authorList>
    </citation>
    <scope>NUCLEOTIDE SEQUENCE</scope>
    <source>
        <strain evidence="8">ATCC 34329</strain>
    </source>
</reference>
<feature type="compositionally biased region" description="Basic and acidic residues" evidence="6">
    <location>
        <begin position="450"/>
        <end position="459"/>
    </location>
</feature>
<evidence type="ECO:0000313" key="8">
    <source>
        <dbReference type="EMBL" id="KAJ2894901.1"/>
    </source>
</evidence>
<dbReference type="InterPro" id="IPR010666">
    <property type="entry name" value="Znf_GRF"/>
</dbReference>
<feature type="compositionally biased region" description="Low complexity" evidence="6">
    <location>
        <begin position="425"/>
        <end position="439"/>
    </location>
</feature>
<evidence type="ECO:0000313" key="9">
    <source>
        <dbReference type="Proteomes" id="UP001201980"/>
    </source>
</evidence>
<evidence type="ECO:0000256" key="2">
    <source>
        <dbReference type="ARBA" id="ARBA00022771"/>
    </source>
</evidence>
<feature type="compositionally biased region" description="Acidic residues" evidence="6">
    <location>
        <begin position="347"/>
        <end position="375"/>
    </location>
</feature>
<feature type="compositionally biased region" description="Polar residues" evidence="6">
    <location>
        <begin position="397"/>
        <end position="407"/>
    </location>
</feature>
<evidence type="ECO:0000256" key="6">
    <source>
        <dbReference type="SAM" id="MobiDB-lite"/>
    </source>
</evidence>
<dbReference type="Proteomes" id="UP001201980">
    <property type="component" value="Unassembled WGS sequence"/>
</dbReference>
<feature type="domain" description="GRF-type" evidence="7">
    <location>
        <begin position="38"/>
        <end position="82"/>
    </location>
</feature>
<feature type="compositionally biased region" description="Low complexity" evidence="6">
    <location>
        <begin position="172"/>
        <end position="191"/>
    </location>
</feature>
<sequence length="599" mass="65443">MATTPPRIPGTSKSTPDNVYYCKTTDRTASYVDGSWLCSCEQRQKMRPGIVKRGPNIGRHFLNCRRYRESDGCGVFLLRDDSAVMAIENRINAIRNGGIQTTLNSFVTRTPRHRDAADAVSGFRAGPRAGAAAAALPSSPQQQPPPSPSISSAESNFCGEDDMDCSSPCPSPTRKGATAAAAPRRSAVPSTMDLPSRSVPSAQQLSMTQPPRFSLPGDPMDEDPADSYGSWDDETTANIIELTDSCVKSRSKGKGPDLGELSRNQTATPSSFSIRRTTQNNPPISIRRGRLDINEAERASRSQATQAPVSTEKEEEEEPAIQYSSQAPKQSIPGRWESSPSSSPFSSEDENEEFVDADEIDHNEEEADQDDDDENNNSVNIETPSRKADVANGLPTPITNHNKGQFTNVPGSLSVNRTLFQSHRAGAAASSTGTTSSSGLSPIPSNQIHDGNRQGQDPRFEDTLMKDVLSTLENDGIQLSLTAKRVLNRKLSSFAGSVKKIRRDRNVKKKQARRFRKLLEEEQGHYRSLRNQKETAQVELMGLMQNFDDLGKARDELCGAADYIAQTMETAKMVTFNVLGGMDAIDDAELENMPGRRQP</sequence>
<feature type="compositionally biased region" description="Low complexity" evidence="6">
    <location>
        <begin position="337"/>
        <end position="346"/>
    </location>
</feature>
<keyword evidence="3" id="KW-0862">Zinc</keyword>
<feature type="region of interest" description="Disordered" evidence="6">
    <location>
        <begin position="128"/>
        <end position="407"/>
    </location>
</feature>
<proteinExistence type="predicted"/>
<name>A0AAD5RN05_9PEZI</name>
<dbReference type="EMBL" id="JAKWBI020000447">
    <property type="protein sequence ID" value="KAJ2894901.1"/>
    <property type="molecule type" value="Genomic_DNA"/>
</dbReference>
<feature type="compositionally biased region" description="Basic and acidic residues" evidence="6">
    <location>
        <begin position="289"/>
        <end position="300"/>
    </location>
</feature>
<feature type="compositionally biased region" description="Polar residues" evidence="6">
    <location>
        <begin position="262"/>
        <end position="283"/>
    </location>
</feature>
<feature type="compositionally biased region" description="Polar residues" evidence="6">
    <location>
        <begin position="198"/>
        <end position="211"/>
    </location>
</feature>
<keyword evidence="2 4" id="KW-0863">Zinc-finger</keyword>
<evidence type="ECO:0000256" key="1">
    <source>
        <dbReference type="ARBA" id="ARBA00022723"/>
    </source>
</evidence>
<keyword evidence="9" id="KW-1185">Reference proteome</keyword>
<evidence type="ECO:0000256" key="3">
    <source>
        <dbReference type="ARBA" id="ARBA00022833"/>
    </source>
</evidence>
<dbReference type="GO" id="GO:0008270">
    <property type="term" value="F:zinc ion binding"/>
    <property type="evidence" value="ECO:0007669"/>
    <property type="project" value="UniProtKB-KW"/>
</dbReference>
<keyword evidence="5" id="KW-0175">Coiled coil</keyword>
<evidence type="ECO:0000256" key="5">
    <source>
        <dbReference type="SAM" id="Coils"/>
    </source>
</evidence>
<gene>
    <name evidence="8" type="ORF">MKZ38_007098</name>
</gene>
<protein>
    <recommendedName>
        <fullName evidence="7">GRF-type domain-containing protein</fullName>
    </recommendedName>
</protein>
<feature type="compositionally biased region" description="Low complexity" evidence="6">
    <location>
        <begin position="128"/>
        <end position="141"/>
    </location>
</feature>
<dbReference type="AlphaFoldDB" id="A0AAD5RN05"/>
<comment type="caution">
    <text evidence="8">The sequence shown here is derived from an EMBL/GenBank/DDBJ whole genome shotgun (WGS) entry which is preliminary data.</text>
</comment>
<feature type="coiled-coil region" evidence="5">
    <location>
        <begin position="519"/>
        <end position="546"/>
    </location>
</feature>